<dbReference type="AlphaFoldDB" id="A0A4C2AA60"/>
<reference evidence="1 2" key="1">
    <citation type="journal article" date="2019" name="Commun. Biol.">
        <title>The bagworm genome reveals a unique fibroin gene that provides high tensile strength.</title>
        <authorList>
            <person name="Kono N."/>
            <person name="Nakamura H."/>
            <person name="Ohtoshi R."/>
            <person name="Tomita M."/>
            <person name="Numata K."/>
            <person name="Arakawa K."/>
        </authorList>
    </citation>
    <scope>NUCLEOTIDE SEQUENCE [LARGE SCALE GENOMIC DNA]</scope>
</reference>
<evidence type="ECO:0000313" key="1">
    <source>
        <dbReference type="EMBL" id="GBP97000.1"/>
    </source>
</evidence>
<dbReference type="Proteomes" id="UP000299102">
    <property type="component" value="Unassembled WGS sequence"/>
</dbReference>
<accession>A0A4C2AA60</accession>
<proteinExistence type="predicted"/>
<sequence>MGGSVVAPRANYPRQRTAAGTGFSAGAGAVHIGRQHYSDRNYSQGWDNGNTDKSTLTALAPIHPALYAERVLMPITARVSQRRSRVPAASQHRPNFIYAVGEAGVFWDLASAIRL</sequence>
<gene>
    <name evidence="1" type="ORF">EVAR_89977_1</name>
</gene>
<keyword evidence="2" id="KW-1185">Reference proteome</keyword>
<dbReference type="EMBL" id="BGZK01002855">
    <property type="protein sequence ID" value="GBP97000.1"/>
    <property type="molecule type" value="Genomic_DNA"/>
</dbReference>
<comment type="caution">
    <text evidence="1">The sequence shown here is derived from an EMBL/GenBank/DDBJ whole genome shotgun (WGS) entry which is preliminary data.</text>
</comment>
<protein>
    <submittedName>
        <fullName evidence="1">Uncharacterized protein</fullName>
    </submittedName>
</protein>
<organism evidence="1 2">
    <name type="scientific">Eumeta variegata</name>
    <name type="common">Bagworm moth</name>
    <name type="synonym">Eumeta japonica</name>
    <dbReference type="NCBI Taxonomy" id="151549"/>
    <lineage>
        <taxon>Eukaryota</taxon>
        <taxon>Metazoa</taxon>
        <taxon>Ecdysozoa</taxon>
        <taxon>Arthropoda</taxon>
        <taxon>Hexapoda</taxon>
        <taxon>Insecta</taxon>
        <taxon>Pterygota</taxon>
        <taxon>Neoptera</taxon>
        <taxon>Endopterygota</taxon>
        <taxon>Lepidoptera</taxon>
        <taxon>Glossata</taxon>
        <taxon>Ditrysia</taxon>
        <taxon>Tineoidea</taxon>
        <taxon>Psychidae</taxon>
        <taxon>Oiketicinae</taxon>
        <taxon>Eumeta</taxon>
    </lineage>
</organism>
<name>A0A4C2AA60_EUMVA</name>
<evidence type="ECO:0000313" key="2">
    <source>
        <dbReference type="Proteomes" id="UP000299102"/>
    </source>
</evidence>